<sequence length="99" mass="10752">MAFFDYYLRGADARSVFASLARAGLSMRVPNDDEVAISFAPGVSVDSIGVLSDVSDDNAVSLSGWHANVRLDRQLTDDEREALADVLIDPPATPRRVWA</sequence>
<dbReference type="AlphaFoldDB" id="A0A2Z5MTL3"/>
<evidence type="ECO:0000313" key="1">
    <source>
        <dbReference type="EMBL" id="AXF20562.1"/>
    </source>
</evidence>
<name>A0A2Z5MTL3_BURPY</name>
<protein>
    <submittedName>
        <fullName evidence="1">Uncharacterized protein</fullName>
    </submittedName>
</protein>
<dbReference type="Proteomes" id="UP000253104">
    <property type="component" value="Chromosome mHSR5_A"/>
</dbReference>
<accession>A0A2Z5MTL3</accession>
<proteinExistence type="predicted"/>
<dbReference type="RefSeq" id="WP_114176975.1">
    <property type="nucleotide sequence ID" value="NZ_CP024902.1"/>
</dbReference>
<gene>
    <name evidence="1" type="ORF">CUJ89_08745</name>
</gene>
<dbReference type="EMBL" id="CP024902">
    <property type="protein sequence ID" value="AXF20562.1"/>
    <property type="molecule type" value="Genomic_DNA"/>
</dbReference>
<evidence type="ECO:0000313" key="2">
    <source>
        <dbReference type="Proteomes" id="UP000253104"/>
    </source>
</evidence>
<reference evidence="1 2" key="1">
    <citation type="journal article" date="2018" name="ISME J.">
        <title>Involvement of Burkholderiaceae and sulfurous volatiles in disease-suppressive soils.</title>
        <authorList>
            <person name="Carrion V.J."/>
            <person name="Cordovez V."/>
            <person name="Tyc O."/>
            <person name="Etalo D.W."/>
            <person name="de Bruijn I."/>
            <person name="de Jager V.C."/>
            <person name="Medema M.H."/>
            <person name="Eberl L."/>
            <person name="Raaijmakers J.M."/>
        </authorList>
    </citation>
    <scope>NUCLEOTIDE SEQUENCE [LARGE SCALE GENOMIC DNA]</scope>
    <source>
        <strain evidence="2">mHSR5</strain>
    </source>
</reference>
<organism evidence="1 2">
    <name type="scientific">Burkholderia pyrrocinia</name>
    <name type="common">Pseudomonas pyrrocinia</name>
    <dbReference type="NCBI Taxonomy" id="60550"/>
    <lineage>
        <taxon>Bacteria</taxon>
        <taxon>Pseudomonadati</taxon>
        <taxon>Pseudomonadota</taxon>
        <taxon>Betaproteobacteria</taxon>
        <taxon>Burkholderiales</taxon>
        <taxon>Burkholderiaceae</taxon>
        <taxon>Burkholderia</taxon>
        <taxon>Burkholderia cepacia complex</taxon>
    </lineage>
</organism>